<name>A0AAN7AWF0_9PEZI</name>
<organism evidence="1 2">
    <name type="scientific">Triangularia verruculosa</name>
    <dbReference type="NCBI Taxonomy" id="2587418"/>
    <lineage>
        <taxon>Eukaryota</taxon>
        <taxon>Fungi</taxon>
        <taxon>Dikarya</taxon>
        <taxon>Ascomycota</taxon>
        <taxon>Pezizomycotina</taxon>
        <taxon>Sordariomycetes</taxon>
        <taxon>Sordariomycetidae</taxon>
        <taxon>Sordariales</taxon>
        <taxon>Podosporaceae</taxon>
        <taxon>Triangularia</taxon>
    </lineage>
</organism>
<reference evidence="1" key="2">
    <citation type="submission" date="2023-05" db="EMBL/GenBank/DDBJ databases">
        <authorList>
            <consortium name="Lawrence Berkeley National Laboratory"/>
            <person name="Steindorff A."/>
            <person name="Hensen N."/>
            <person name="Bonometti L."/>
            <person name="Westerberg I."/>
            <person name="Brannstrom I.O."/>
            <person name="Guillou S."/>
            <person name="Cros-Aarteil S."/>
            <person name="Calhoun S."/>
            <person name="Haridas S."/>
            <person name="Kuo A."/>
            <person name="Mondo S."/>
            <person name="Pangilinan J."/>
            <person name="Riley R."/>
            <person name="Labutti K."/>
            <person name="Andreopoulos B."/>
            <person name="Lipzen A."/>
            <person name="Chen C."/>
            <person name="Yanf M."/>
            <person name="Daum C."/>
            <person name="Ng V."/>
            <person name="Clum A."/>
            <person name="Ohm R."/>
            <person name="Martin F."/>
            <person name="Silar P."/>
            <person name="Natvig D."/>
            <person name="Lalanne C."/>
            <person name="Gautier V."/>
            <person name="Ament-Velasquez S.L."/>
            <person name="Kruys A."/>
            <person name="Hutchinson M.I."/>
            <person name="Powell A.J."/>
            <person name="Barry K."/>
            <person name="Miller A.N."/>
            <person name="Grigoriev I.V."/>
            <person name="Debuchy R."/>
            <person name="Gladieux P."/>
            <person name="Thoren M.H."/>
            <person name="Johannesson H."/>
        </authorList>
    </citation>
    <scope>NUCLEOTIDE SEQUENCE</scope>
    <source>
        <strain evidence="1">CBS 315.58</strain>
    </source>
</reference>
<accession>A0AAN7AWF0</accession>
<proteinExistence type="predicted"/>
<reference evidence="1" key="1">
    <citation type="journal article" date="2023" name="Mol. Phylogenet. Evol.">
        <title>Genome-scale phylogeny and comparative genomics of the fungal order Sordariales.</title>
        <authorList>
            <person name="Hensen N."/>
            <person name="Bonometti L."/>
            <person name="Westerberg I."/>
            <person name="Brannstrom I.O."/>
            <person name="Guillou S."/>
            <person name="Cros-Aarteil S."/>
            <person name="Calhoun S."/>
            <person name="Haridas S."/>
            <person name="Kuo A."/>
            <person name="Mondo S."/>
            <person name="Pangilinan J."/>
            <person name="Riley R."/>
            <person name="LaButti K."/>
            <person name="Andreopoulos B."/>
            <person name="Lipzen A."/>
            <person name="Chen C."/>
            <person name="Yan M."/>
            <person name="Daum C."/>
            <person name="Ng V."/>
            <person name="Clum A."/>
            <person name="Steindorff A."/>
            <person name="Ohm R.A."/>
            <person name="Martin F."/>
            <person name="Silar P."/>
            <person name="Natvig D.O."/>
            <person name="Lalanne C."/>
            <person name="Gautier V."/>
            <person name="Ament-Velasquez S.L."/>
            <person name="Kruys A."/>
            <person name="Hutchinson M.I."/>
            <person name="Powell A.J."/>
            <person name="Barry K."/>
            <person name="Miller A.N."/>
            <person name="Grigoriev I.V."/>
            <person name="Debuchy R."/>
            <person name="Gladieux P."/>
            <person name="Hiltunen Thoren M."/>
            <person name="Johannesson H."/>
        </authorList>
    </citation>
    <scope>NUCLEOTIDE SEQUENCE</scope>
    <source>
        <strain evidence="1">CBS 315.58</strain>
    </source>
</reference>
<comment type="caution">
    <text evidence="1">The sequence shown here is derived from an EMBL/GenBank/DDBJ whole genome shotgun (WGS) entry which is preliminary data.</text>
</comment>
<gene>
    <name evidence="1" type="ORF">QBC40DRAFT_253223</name>
</gene>
<dbReference type="Proteomes" id="UP001303160">
    <property type="component" value="Unassembled WGS sequence"/>
</dbReference>
<sequence>MTIRDWDSRGGNWRLQVLTQEAVLAEWQQFLDHLVEMDVMNAPSVKRLVDGKILAGALGVKPGKWTGMVSPLSSTFSVPLAEET</sequence>
<protein>
    <submittedName>
        <fullName evidence="1">Uncharacterized protein</fullName>
    </submittedName>
</protein>
<evidence type="ECO:0000313" key="1">
    <source>
        <dbReference type="EMBL" id="KAK4201399.1"/>
    </source>
</evidence>
<dbReference type="EMBL" id="MU863908">
    <property type="protein sequence ID" value="KAK4201399.1"/>
    <property type="molecule type" value="Genomic_DNA"/>
</dbReference>
<dbReference type="AlphaFoldDB" id="A0AAN7AWF0"/>
<evidence type="ECO:0000313" key="2">
    <source>
        <dbReference type="Proteomes" id="UP001303160"/>
    </source>
</evidence>
<keyword evidence="2" id="KW-1185">Reference proteome</keyword>